<dbReference type="PANTHER" id="PTHR46230:SF7">
    <property type="entry name" value="BOLA-LIKE PROTEIN 1"/>
    <property type="match status" value="1"/>
</dbReference>
<dbReference type="Gene3D" id="3.30.300.90">
    <property type="entry name" value="BolA-like"/>
    <property type="match status" value="1"/>
</dbReference>
<comment type="similarity">
    <text evidence="1">Belongs to the BolA/IbaG family.</text>
</comment>
<name>A0A4S3MQM6_9RHOB</name>
<dbReference type="EMBL" id="SSND01000001">
    <property type="protein sequence ID" value="THD84303.1"/>
    <property type="molecule type" value="Genomic_DNA"/>
</dbReference>
<reference evidence="2 3" key="1">
    <citation type="submission" date="2019-04" db="EMBL/GenBank/DDBJ databases">
        <title>Draft genome sequence of Gemmobacter aestuarii sp. nov.</title>
        <authorList>
            <person name="Hameed A."/>
            <person name="Lin S.-Y."/>
            <person name="Shahina M."/>
            <person name="Lai W.-A."/>
            <person name="Young C.-C."/>
        </authorList>
    </citation>
    <scope>NUCLEOTIDE SEQUENCE [LARGE SCALE GENOMIC DNA]</scope>
    <source>
        <strain evidence="2 3">CC-PW-75</strain>
    </source>
</reference>
<gene>
    <name evidence="2" type="ORF">E7811_00685</name>
</gene>
<dbReference type="GO" id="GO:0016226">
    <property type="term" value="P:iron-sulfur cluster assembly"/>
    <property type="evidence" value="ECO:0007669"/>
    <property type="project" value="TreeGrafter"/>
</dbReference>
<dbReference type="InterPro" id="IPR036065">
    <property type="entry name" value="BolA-like_sf"/>
</dbReference>
<dbReference type="RefSeq" id="WP_136392684.1">
    <property type="nucleotide sequence ID" value="NZ_SSND01000001.1"/>
</dbReference>
<evidence type="ECO:0000313" key="3">
    <source>
        <dbReference type="Proteomes" id="UP000309450"/>
    </source>
</evidence>
<proteinExistence type="inferred from homology"/>
<organism evidence="2 3">
    <name type="scientific">Aliigemmobacter aestuarii</name>
    <dbReference type="NCBI Taxonomy" id="1445661"/>
    <lineage>
        <taxon>Bacteria</taxon>
        <taxon>Pseudomonadati</taxon>
        <taxon>Pseudomonadota</taxon>
        <taxon>Alphaproteobacteria</taxon>
        <taxon>Rhodobacterales</taxon>
        <taxon>Paracoccaceae</taxon>
        <taxon>Aliigemmobacter</taxon>
    </lineage>
</organism>
<protein>
    <submittedName>
        <fullName evidence="2">BolA family transcriptional regulator</fullName>
    </submittedName>
</protein>
<evidence type="ECO:0000256" key="1">
    <source>
        <dbReference type="RuleBase" id="RU003860"/>
    </source>
</evidence>
<dbReference type="AlphaFoldDB" id="A0A4S3MQM6"/>
<keyword evidence="3" id="KW-1185">Reference proteome</keyword>
<sequence length="84" mass="9302">MGVENEIRNRLGAAFRVTELEVINESYRHAGHAGDDGSGESHFRIRIRAPEFAALSRIDRHRAVNRALGDLTARIHAIALDIGD</sequence>
<dbReference type="SUPFAM" id="SSF82657">
    <property type="entry name" value="BolA-like"/>
    <property type="match status" value="1"/>
</dbReference>
<dbReference type="Pfam" id="PF01722">
    <property type="entry name" value="BolA"/>
    <property type="match status" value="1"/>
</dbReference>
<dbReference type="PANTHER" id="PTHR46230">
    <property type="match status" value="1"/>
</dbReference>
<dbReference type="PIRSF" id="PIRSF003113">
    <property type="entry name" value="BolA"/>
    <property type="match status" value="1"/>
</dbReference>
<comment type="caution">
    <text evidence="2">The sequence shown here is derived from an EMBL/GenBank/DDBJ whole genome shotgun (WGS) entry which is preliminary data.</text>
</comment>
<dbReference type="OrthoDB" id="9811118at2"/>
<accession>A0A4S3MQM6</accession>
<dbReference type="Proteomes" id="UP000309450">
    <property type="component" value="Unassembled WGS sequence"/>
</dbReference>
<dbReference type="InterPro" id="IPR002634">
    <property type="entry name" value="BolA"/>
</dbReference>
<evidence type="ECO:0000313" key="2">
    <source>
        <dbReference type="EMBL" id="THD84303.1"/>
    </source>
</evidence>